<name>A0A803PXP1_CANSA</name>
<evidence type="ECO:0000313" key="2">
    <source>
        <dbReference type="EnsemblPlants" id="cds.evm.model.06.268"/>
    </source>
</evidence>
<evidence type="ECO:0000256" key="1">
    <source>
        <dbReference type="SAM" id="MobiDB-lite"/>
    </source>
</evidence>
<reference evidence="2" key="2">
    <citation type="submission" date="2021-03" db="UniProtKB">
        <authorList>
            <consortium name="EnsemblPlants"/>
        </authorList>
    </citation>
    <scope>IDENTIFICATION</scope>
</reference>
<dbReference type="AlphaFoldDB" id="A0A803PXP1"/>
<dbReference type="EnsemblPlants" id="evm.model.06.268">
    <property type="protein sequence ID" value="cds.evm.model.06.268"/>
    <property type="gene ID" value="evm.TU.06.268"/>
</dbReference>
<dbReference type="Gramene" id="evm.model.06.268">
    <property type="protein sequence ID" value="cds.evm.model.06.268"/>
    <property type="gene ID" value="evm.TU.06.268"/>
</dbReference>
<protein>
    <submittedName>
        <fullName evidence="2">Uncharacterized protein</fullName>
    </submittedName>
</protein>
<feature type="region of interest" description="Disordered" evidence="1">
    <location>
        <begin position="1"/>
        <end position="24"/>
    </location>
</feature>
<dbReference type="Proteomes" id="UP000596661">
    <property type="component" value="Chromosome 6"/>
</dbReference>
<keyword evidence="3" id="KW-1185">Reference proteome</keyword>
<evidence type="ECO:0000313" key="3">
    <source>
        <dbReference type="Proteomes" id="UP000596661"/>
    </source>
</evidence>
<reference evidence="2" key="1">
    <citation type="submission" date="2018-11" db="EMBL/GenBank/DDBJ databases">
        <authorList>
            <person name="Grassa J C."/>
        </authorList>
    </citation>
    <scope>NUCLEOTIDE SEQUENCE [LARGE SCALE GENOMIC DNA]</scope>
</reference>
<proteinExistence type="predicted"/>
<feature type="region of interest" description="Disordered" evidence="1">
    <location>
        <begin position="48"/>
        <end position="80"/>
    </location>
</feature>
<organism evidence="2 3">
    <name type="scientific">Cannabis sativa</name>
    <name type="common">Hemp</name>
    <name type="synonym">Marijuana</name>
    <dbReference type="NCBI Taxonomy" id="3483"/>
    <lineage>
        <taxon>Eukaryota</taxon>
        <taxon>Viridiplantae</taxon>
        <taxon>Streptophyta</taxon>
        <taxon>Embryophyta</taxon>
        <taxon>Tracheophyta</taxon>
        <taxon>Spermatophyta</taxon>
        <taxon>Magnoliopsida</taxon>
        <taxon>eudicotyledons</taxon>
        <taxon>Gunneridae</taxon>
        <taxon>Pentapetalae</taxon>
        <taxon>rosids</taxon>
        <taxon>fabids</taxon>
        <taxon>Rosales</taxon>
        <taxon>Cannabaceae</taxon>
        <taxon>Cannabis</taxon>
    </lineage>
</organism>
<sequence>MDTSMSEYEIQCSNSMPSQVESNSIENVSGITIQSGAQLELPPHQEVNDLIPTKGVNNSSLEGSSPPKVESPTLVGPSSLKKPYKPIVPTYVIPPPFSSRLKKSKKEEPIKEIPKTILKVK</sequence>
<dbReference type="EMBL" id="UZAU01000557">
    <property type="status" value="NOT_ANNOTATED_CDS"/>
    <property type="molecule type" value="Genomic_DNA"/>
</dbReference>
<accession>A0A803PXP1</accession>